<evidence type="ECO:0000256" key="7">
    <source>
        <dbReference type="SAM" id="Phobius"/>
    </source>
</evidence>
<evidence type="ECO:0000256" key="2">
    <source>
        <dbReference type="ARBA" id="ARBA00022475"/>
    </source>
</evidence>
<dbReference type="Pfam" id="PF03176">
    <property type="entry name" value="MMPL"/>
    <property type="match status" value="1"/>
</dbReference>
<keyword evidence="5 7" id="KW-0472">Membrane</keyword>
<feature type="transmembrane region" description="Helical" evidence="7">
    <location>
        <begin position="280"/>
        <end position="301"/>
    </location>
</feature>
<reference evidence="9 10" key="1">
    <citation type="submission" date="2020-01" db="EMBL/GenBank/DDBJ databases">
        <authorList>
            <person name="Deng T."/>
        </authorList>
    </citation>
    <scope>NUCLEOTIDE SEQUENCE [LARGE SCALE GENOMIC DNA]</scope>
    <source>
        <strain evidence="9 10">5221</strain>
    </source>
</reference>
<evidence type="ECO:0000313" key="10">
    <source>
        <dbReference type="Proteomes" id="UP000469215"/>
    </source>
</evidence>
<evidence type="ECO:0000259" key="8">
    <source>
        <dbReference type="Pfam" id="PF03176"/>
    </source>
</evidence>
<evidence type="ECO:0000256" key="1">
    <source>
        <dbReference type="ARBA" id="ARBA00004651"/>
    </source>
</evidence>
<dbReference type="Proteomes" id="UP000469215">
    <property type="component" value="Unassembled WGS sequence"/>
</dbReference>
<dbReference type="PANTHER" id="PTHR33406">
    <property type="entry name" value="MEMBRANE PROTEIN MJ1562-RELATED"/>
    <property type="match status" value="1"/>
</dbReference>
<proteinExistence type="predicted"/>
<keyword evidence="4 7" id="KW-1133">Transmembrane helix</keyword>
<dbReference type="EMBL" id="WWEQ01000087">
    <property type="protein sequence ID" value="MYM20866.1"/>
    <property type="molecule type" value="Genomic_DNA"/>
</dbReference>
<dbReference type="AlphaFoldDB" id="A0A6N9HAP1"/>
<dbReference type="InterPro" id="IPR004869">
    <property type="entry name" value="MMPL_dom"/>
</dbReference>
<dbReference type="PANTHER" id="PTHR33406:SF13">
    <property type="entry name" value="MEMBRANE PROTEIN YDFJ"/>
    <property type="match status" value="1"/>
</dbReference>
<feature type="compositionally biased region" description="Low complexity" evidence="6">
    <location>
        <begin position="8"/>
        <end position="31"/>
    </location>
</feature>
<keyword evidence="3 7" id="KW-0812">Transmembrane</keyword>
<gene>
    <name evidence="9" type="ORF">GSY69_13085</name>
</gene>
<evidence type="ECO:0000256" key="6">
    <source>
        <dbReference type="SAM" id="MobiDB-lite"/>
    </source>
</evidence>
<comment type="caution">
    <text evidence="9">The sequence shown here is derived from an EMBL/GenBank/DDBJ whole genome shotgun (WGS) entry which is preliminary data.</text>
</comment>
<comment type="subcellular location">
    <subcellularLocation>
        <location evidence="1">Cell membrane</location>
        <topology evidence="1">Multi-pass membrane protein</topology>
    </subcellularLocation>
</comment>
<evidence type="ECO:0000256" key="3">
    <source>
        <dbReference type="ARBA" id="ARBA00022692"/>
    </source>
</evidence>
<accession>A0A6N9HAP1</accession>
<sequence length="598" mass="63686">QAPADTQRLPAARGARPHAPAVTAPPATSPHGGPERKRSLPQRFYHAWVSAATKIPILTVLIIVVGLGLFAIPASKLQLALPNNGGEEAGSPARVTYDLTEEYFGPGYNGPLVMTAGIIGSDDPLGDVDDMKKEIEKVPGVERVVLATPNENADTALFQIVPTTGPSDPQTEDVVNRLRDLEPHFQDAYGFNTAVTGSTAVGIDVSSQLAKSLLPFGIFVVGLSLILLTMVFRSIAVPIKATVGFLLSVVAALGVVSLVFVEGHGASLFNLEQVGPIISFLPIMLMGILFGLAMDYEVFLVSGMREAYVHGASAKEAIVKGFMSSASVVVAAAIIMFSVFFAFVPTGEPIIKSIALGLAVGIFVDAFIVRMTLVPAVMALLGNAAWWLPKWLDRLLPHFDVEGEGLYHQVALRDWPEPDSPYRVYGKAMSLGTRGHRVFEDVDIALLPGELLALTGPGAEALLFAISGRANLDSGDLKVGSFVLPEQANKVRKRTPYLMLNPADPDMRPRADHLRDLAAAPPELLVVDAADQPHDQETAELASRLIAAALQAGSAVVLTLGNPEADWMIPARTDYTLLDLAAHRRGAEPTLAPMGGHR</sequence>
<dbReference type="InterPro" id="IPR050545">
    <property type="entry name" value="Mycobact_MmpL"/>
</dbReference>
<name>A0A6N9HAP1_9MICO</name>
<feature type="region of interest" description="Disordered" evidence="6">
    <location>
        <begin position="1"/>
        <end position="38"/>
    </location>
</feature>
<dbReference type="Gene3D" id="1.20.1640.10">
    <property type="entry name" value="Multidrug efflux transporter AcrB transmembrane domain"/>
    <property type="match status" value="1"/>
</dbReference>
<keyword evidence="2" id="KW-1003">Cell membrane</keyword>
<feature type="domain" description="Membrane transport protein MMPL" evidence="8">
    <location>
        <begin position="149"/>
        <end position="389"/>
    </location>
</feature>
<protein>
    <submittedName>
        <fullName evidence="9">MMPL family transporter</fullName>
    </submittedName>
</protein>
<dbReference type="GO" id="GO:0005886">
    <property type="term" value="C:plasma membrane"/>
    <property type="evidence" value="ECO:0007669"/>
    <property type="project" value="UniProtKB-SubCell"/>
</dbReference>
<evidence type="ECO:0000256" key="5">
    <source>
        <dbReference type="ARBA" id="ARBA00023136"/>
    </source>
</evidence>
<feature type="transmembrane region" description="Helical" evidence="7">
    <location>
        <begin position="213"/>
        <end position="232"/>
    </location>
</feature>
<evidence type="ECO:0000256" key="4">
    <source>
        <dbReference type="ARBA" id="ARBA00022989"/>
    </source>
</evidence>
<evidence type="ECO:0000313" key="9">
    <source>
        <dbReference type="EMBL" id="MYM20866.1"/>
    </source>
</evidence>
<feature type="transmembrane region" description="Helical" evidence="7">
    <location>
        <begin position="239"/>
        <end position="260"/>
    </location>
</feature>
<dbReference type="SUPFAM" id="SSF82866">
    <property type="entry name" value="Multidrug efflux transporter AcrB transmembrane domain"/>
    <property type="match status" value="1"/>
</dbReference>
<keyword evidence="10" id="KW-1185">Reference proteome</keyword>
<feature type="non-terminal residue" evidence="9">
    <location>
        <position position="1"/>
    </location>
</feature>
<dbReference type="CDD" id="cd00267">
    <property type="entry name" value="ABC_ATPase"/>
    <property type="match status" value="1"/>
</dbReference>
<feature type="transmembrane region" description="Helical" evidence="7">
    <location>
        <begin position="322"/>
        <end position="344"/>
    </location>
</feature>
<feature type="transmembrane region" description="Helical" evidence="7">
    <location>
        <begin position="45"/>
        <end position="72"/>
    </location>
</feature>
<dbReference type="RefSeq" id="WP_160954274.1">
    <property type="nucleotide sequence ID" value="NZ_WWEQ01000087.1"/>
</dbReference>
<organism evidence="9 10">
    <name type="scientific">Brevibacterium rongguiense</name>
    <dbReference type="NCBI Taxonomy" id="2695267"/>
    <lineage>
        <taxon>Bacteria</taxon>
        <taxon>Bacillati</taxon>
        <taxon>Actinomycetota</taxon>
        <taxon>Actinomycetes</taxon>
        <taxon>Micrococcales</taxon>
        <taxon>Brevibacteriaceae</taxon>
        <taxon>Brevibacterium</taxon>
    </lineage>
</organism>